<keyword evidence="2" id="KW-1185">Reference proteome</keyword>
<organism evidence="1 2">
    <name type="scientific">Kineosporia mesophila</name>
    <dbReference type="NCBI Taxonomy" id="566012"/>
    <lineage>
        <taxon>Bacteria</taxon>
        <taxon>Bacillati</taxon>
        <taxon>Actinomycetota</taxon>
        <taxon>Actinomycetes</taxon>
        <taxon>Kineosporiales</taxon>
        <taxon>Kineosporiaceae</taxon>
        <taxon>Kineosporia</taxon>
    </lineage>
</organism>
<dbReference type="EMBL" id="BAAAZO010000012">
    <property type="protein sequence ID" value="GAA3635710.1"/>
    <property type="molecule type" value="Genomic_DNA"/>
</dbReference>
<comment type="caution">
    <text evidence="1">The sequence shown here is derived from an EMBL/GenBank/DDBJ whole genome shotgun (WGS) entry which is preliminary data.</text>
</comment>
<accession>A0ABP7ALZ6</accession>
<evidence type="ECO:0008006" key="3">
    <source>
        <dbReference type="Google" id="ProtNLM"/>
    </source>
</evidence>
<evidence type="ECO:0000313" key="1">
    <source>
        <dbReference type="EMBL" id="GAA3635710.1"/>
    </source>
</evidence>
<sequence>MPVARPEFSGATFPRDQMRSELADLQQNLRHQVETPSLPGEDNDQVVALRRTRHVVNAFEQLLDEHPIGPDGRCRRCRWWQACPAAAAVRVCVTGWLSTGGLAERREGDPGAVSTRRL</sequence>
<protein>
    <recommendedName>
        <fullName evidence="3">PD-(D/E)XK endonuclease-like domain-containing protein</fullName>
    </recommendedName>
</protein>
<evidence type="ECO:0000313" key="2">
    <source>
        <dbReference type="Proteomes" id="UP001501074"/>
    </source>
</evidence>
<gene>
    <name evidence="1" type="ORF">GCM10022223_62680</name>
</gene>
<name>A0ABP7ALZ6_9ACTN</name>
<dbReference type="Proteomes" id="UP001501074">
    <property type="component" value="Unassembled WGS sequence"/>
</dbReference>
<reference evidence="2" key="1">
    <citation type="journal article" date="2019" name="Int. J. Syst. Evol. Microbiol.">
        <title>The Global Catalogue of Microorganisms (GCM) 10K type strain sequencing project: providing services to taxonomists for standard genome sequencing and annotation.</title>
        <authorList>
            <consortium name="The Broad Institute Genomics Platform"/>
            <consortium name="The Broad Institute Genome Sequencing Center for Infectious Disease"/>
            <person name="Wu L."/>
            <person name="Ma J."/>
        </authorList>
    </citation>
    <scope>NUCLEOTIDE SEQUENCE [LARGE SCALE GENOMIC DNA]</scope>
    <source>
        <strain evidence="2">JCM 16902</strain>
    </source>
</reference>
<proteinExistence type="predicted"/>